<dbReference type="AlphaFoldDB" id="A0A3B0ZWJ5"/>
<dbReference type="EC" id="1.14.99.-" evidence="2"/>
<evidence type="ECO:0000259" key="1">
    <source>
        <dbReference type="Pfam" id="PF01593"/>
    </source>
</evidence>
<dbReference type="Pfam" id="PF01593">
    <property type="entry name" value="Amino_oxidase"/>
    <property type="match status" value="1"/>
</dbReference>
<accession>A0A3B0ZWJ5</accession>
<reference evidence="2" key="1">
    <citation type="submission" date="2018-06" db="EMBL/GenBank/DDBJ databases">
        <authorList>
            <person name="Zhirakovskaya E."/>
        </authorList>
    </citation>
    <scope>NUCLEOTIDE SEQUENCE</scope>
</reference>
<dbReference type="EMBL" id="UOFT01000051">
    <property type="protein sequence ID" value="VAW96151.1"/>
    <property type="molecule type" value="Genomic_DNA"/>
</dbReference>
<gene>
    <name evidence="2" type="ORF">MNBD_GAMMA23-566</name>
</gene>
<dbReference type="Gene3D" id="3.50.50.60">
    <property type="entry name" value="FAD/NAD(P)-binding domain"/>
    <property type="match status" value="1"/>
</dbReference>
<sequence length="424" mass="48753">MAKTAVIGGGPMGLACAYQLALDGEQVDLYEADDRLGGMSAHFDFNGLSIERYYHFICKEDHALFTLLKELNIESKLKWHATKMGYFYDGKLYEWGNPFALLKFPKLSFTSKIRYGIHMFLSTKRKNWQALEGIDAVSWLKKAEGEKTYNILWEKLFAQKFYNFTPNLSAPWIWARIRRVGRSRKSIFEEQMGYLEGGSETLLNALKEKLEQLGVSIHLNSAIEKVAHKNNKVQGLMLNGEFNPYDKVYSTVPLPFVTKIIDNLSEEHQKKYASINNIGCVCLIFKLKKAVTENFWLNVNDDAMEIPGIIEYSNLNQQHEHITYVPFYMPQTHPKFNRDDQAFIDESKAYLFKINPSLTEDDIVDVNVSRYGFAQPICPPNFMDDLPPIKSDIEGLYITDTSYYYPEDRSITESVGLGRKIAQL</sequence>
<dbReference type="PANTHER" id="PTHR42923">
    <property type="entry name" value="PROTOPORPHYRINOGEN OXIDASE"/>
    <property type="match status" value="1"/>
</dbReference>
<proteinExistence type="predicted"/>
<dbReference type="PRINTS" id="PR00419">
    <property type="entry name" value="ADXRDTASE"/>
</dbReference>
<protein>
    <submittedName>
        <fullName evidence="2">Phytoene desaturase</fullName>
        <ecNumber evidence="2">1.14.99.-</ecNumber>
    </submittedName>
</protein>
<dbReference type="GO" id="GO:0016491">
    <property type="term" value="F:oxidoreductase activity"/>
    <property type="evidence" value="ECO:0007669"/>
    <property type="project" value="UniProtKB-KW"/>
</dbReference>
<name>A0A3B0ZWJ5_9ZZZZ</name>
<evidence type="ECO:0000313" key="2">
    <source>
        <dbReference type="EMBL" id="VAW96151.1"/>
    </source>
</evidence>
<dbReference type="SUPFAM" id="SSF51905">
    <property type="entry name" value="FAD/NAD(P)-binding domain"/>
    <property type="match status" value="1"/>
</dbReference>
<feature type="domain" description="Amine oxidase" evidence="1">
    <location>
        <begin position="13"/>
        <end position="313"/>
    </location>
</feature>
<keyword evidence="2" id="KW-0560">Oxidoreductase</keyword>
<dbReference type="InterPro" id="IPR036188">
    <property type="entry name" value="FAD/NAD-bd_sf"/>
</dbReference>
<organism evidence="2">
    <name type="scientific">hydrothermal vent metagenome</name>
    <dbReference type="NCBI Taxonomy" id="652676"/>
    <lineage>
        <taxon>unclassified sequences</taxon>
        <taxon>metagenomes</taxon>
        <taxon>ecological metagenomes</taxon>
    </lineage>
</organism>
<dbReference type="InterPro" id="IPR002937">
    <property type="entry name" value="Amino_oxidase"/>
</dbReference>
<dbReference type="PROSITE" id="PS51257">
    <property type="entry name" value="PROKAR_LIPOPROTEIN"/>
    <property type="match status" value="1"/>
</dbReference>
<dbReference type="PANTHER" id="PTHR42923:SF46">
    <property type="entry name" value="AMINE OXIDASE"/>
    <property type="match status" value="1"/>
</dbReference>
<dbReference type="InterPro" id="IPR050464">
    <property type="entry name" value="Zeta_carotene_desat/Oxidored"/>
</dbReference>
<dbReference type="NCBIfam" id="NF005560">
    <property type="entry name" value="PRK07233.1"/>
    <property type="match status" value="1"/>
</dbReference>